<protein>
    <submittedName>
        <fullName evidence="1">Uncharacterized protein</fullName>
    </submittedName>
</protein>
<evidence type="ECO:0000313" key="2">
    <source>
        <dbReference type="Proteomes" id="UP000326582"/>
    </source>
</evidence>
<dbReference type="EMBL" id="CP038491">
    <property type="protein sequence ID" value="QFZ30450.1"/>
    <property type="molecule type" value="Genomic_DNA"/>
</dbReference>
<sequence length="88" mass="9996">MSSRLTGANPHGHGRGVDGCGGETYFWGPTEGCSSFPRIFFLLFGRIRSMAQMRHCDLGGTSTFLIRTWQRRQKQDGERGKEERTRTE</sequence>
<reference evidence="2" key="1">
    <citation type="journal article" date="2019" name="MBio">
        <title>Comparative genomics for the elucidation of multidrug resistance (MDR) in Candida lusitaniae.</title>
        <authorList>
            <person name="Kannan A."/>
            <person name="Asner S.A."/>
            <person name="Trachsel E."/>
            <person name="Kelly S."/>
            <person name="Parker J."/>
            <person name="Sanglard D."/>
        </authorList>
    </citation>
    <scope>NUCLEOTIDE SEQUENCE [LARGE SCALE GENOMIC DNA]</scope>
    <source>
        <strain evidence="2">P1</strain>
    </source>
</reference>
<name>A0ACD0WSQ6_CLALS</name>
<evidence type="ECO:0000313" key="1">
    <source>
        <dbReference type="EMBL" id="QFZ30450.1"/>
    </source>
</evidence>
<gene>
    <name evidence="1" type="ORF">EJF14_80169</name>
</gene>
<keyword evidence="2" id="KW-1185">Reference proteome</keyword>
<proteinExistence type="predicted"/>
<dbReference type="Proteomes" id="UP000326582">
    <property type="component" value="Chromosome 8"/>
</dbReference>
<accession>A0ACD0WSQ6</accession>
<organism evidence="1 2">
    <name type="scientific">Clavispora lusitaniae</name>
    <name type="common">Candida lusitaniae</name>
    <dbReference type="NCBI Taxonomy" id="36911"/>
    <lineage>
        <taxon>Eukaryota</taxon>
        <taxon>Fungi</taxon>
        <taxon>Dikarya</taxon>
        <taxon>Ascomycota</taxon>
        <taxon>Saccharomycotina</taxon>
        <taxon>Pichiomycetes</taxon>
        <taxon>Metschnikowiaceae</taxon>
        <taxon>Clavispora</taxon>
    </lineage>
</organism>